<feature type="transmembrane region" description="Helical" evidence="6">
    <location>
        <begin position="21"/>
        <end position="44"/>
    </location>
</feature>
<gene>
    <name evidence="7" type="ORF">U7230_08090</name>
</gene>
<evidence type="ECO:0000256" key="1">
    <source>
        <dbReference type="ARBA" id="ARBA00004141"/>
    </source>
</evidence>
<keyword evidence="3 6" id="KW-0812">Transmembrane</keyword>
<evidence type="ECO:0008006" key="9">
    <source>
        <dbReference type="Google" id="ProtNLM"/>
    </source>
</evidence>
<evidence type="ECO:0000256" key="5">
    <source>
        <dbReference type="ARBA" id="ARBA00023136"/>
    </source>
</evidence>
<evidence type="ECO:0000313" key="8">
    <source>
        <dbReference type="Proteomes" id="UP001332192"/>
    </source>
</evidence>
<evidence type="ECO:0000256" key="3">
    <source>
        <dbReference type="ARBA" id="ARBA00022692"/>
    </source>
</evidence>
<feature type="transmembrane region" description="Helical" evidence="6">
    <location>
        <begin position="86"/>
        <end position="103"/>
    </location>
</feature>
<protein>
    <recommendedName>
        <fullName evidence="9">Iron permease</fullName>
    </recommendedName>
</protein>
<evidence type="ECO:0000256" key="6">
    <source>
        <dbReference type="SAM" id="Phobius"/>
    </source>
</evidence>
<sequence>MKIKQALTEKAEANLISRNRVVVGLIVLGLSAVFREGFKTVLFLQDTRLQRGMSTVIWGAGVGFVLTVIAGFLTMVAHQRLPYQKMLVLTGAMLGLVFLVMVGEQAQEMQLAGWIPATELHVPIPEWVQTWFAVFPTRETILGQVLAASVVLGSFIIAERRAARTAHAAREGAES</sequence>
<comment type="subcellular location">
    <subcellularLocation>
        <location evidence="1">Membrane</location>
        <topology evidence="1">Multi-pass membrane protein</topology>
    </subcellularLocation>
</comment>
<organism evidence="7 8">
    <name type="scientific">Carboxydichorda subterranea</name>
    <dbReference type="NCBI Taxonomy" id="3109565"/>
    <lineage>
        <taxon>Bacteria</taxon>
        <taxon>Bacillati</taxon>
        <taxon>Bacillota</taxon>
        <taxon>Limnochordia</taxon>
        <taxon>Limnochordales</taxon>
        <taxon>Geochordaceae</taxon>
        <taxon>Carboxydichorda</taxon>
    </lineage>
</organism>
<feature type="transmembrane region" description="Helical" evidence="6">
    <location>
        <begin position="56"/>
        <end position="74"/>
    </location>
</feature>
<accession>A0ABZ1BUB1</accession>
<evidence type="ECO:0000313" key="7">
    <source>
        <dbReference type="EMBL" id="WRP16070.1"/>
    </source>
</evidence>
<feature type="transmembrane region" description="Helical" evidence="6">
    <location>
        <begin position="141"/>
        <end position="158"/>
    </location>
</feature>
<dbReference type="PANTHER" id="PTHR31632">
    <property type="entry name" value="IRON TRANSPORTER FTH1"/>
    <property type="match status" value="1"/>
</dbReference>
<name>A0ABZ1BUB1_9FIRM</name>
<dbReference type="Proteomes" id="UP001332192">
    <property type="component" value="Chromosome"/>
</dbReference>
<keyword evidence="8" id="KW-1185">Reference proteome</keyword>
<comment type="similarity">
    <text evidence="2">Belongs to the oxidase-dependent Fe transporter (OFeT) (TC 9.A.10.1) family.</text>
</comment>
<dbReference type="PANTHER" id="PTHR31632:SF2">
    <property type="entry name" value="PLASMA MEMBRANE IRON PERMEASE"/>
    <property type="match status" value="1"/>
</dbReference>
<reference evidence="7 8" key="1">
    <citation type="journal article" date="2024" name="Front. Microbiol.">
        <title>Novel thermophilic genera Geochorda gen. nov. and Carboxydochorda gen. nov. from the deep terrestrial subsurface reveal the ecophysiological diversity in the class Limnochordia.</title>
        <authorList>
            <person name="Karnachuk O.V."/>
            <person name="Lukina A.P."/>
            <person name="Avakyan M.R."/>
            <person name="Kadnikov V.V."/>
            <person name="Begmatov S."/>
            <person name="Beletsky A.V."/>
            <person name="Vlasova K.G."/>
            <person name="Novikov A.A."/>
            <person name="Shcherbakova V.A."/>
            <person name="Mardanov A.V."/>
            <person name="Ravin N.V."/>
        </authorList>
    </citation>
    <scope>NUCLEOTIDE SEQUENCE [LARGE SCALE GENOMIC DNA]</scope>
    <source>
        <strain evidence="7 8">L945</strain>
    </source>
</reference>
<proteinExistence type="inferred from homology"/>
<evidence type="ECO:0000256" key="2">
    <source>
        <dbReference type="ARBA" id="ARBA00008333"/>
    </source>
</evidence>
<evidence type="ECO:0000256" key="4">
    <source>
        <dbReference type="ARBA" id="ARBA00022989"/>
    </source>
</evidence>
<dbReference type="EMBL" id="CP141615">
    <property type="protein sequence ID" value="WRP16070.1"/>
    <property type="molecule type" value="Genomic_DNA"/>
</dbReference>
<keyword evidence="5 6" id="KW-0472">Membrane</keyword>
<dbReference type="InterPro" id="IPR004923">
    <property type="entry name" value="FTR1/Fip1/EfeU"/>
</dbReference>
<dbReference type="RefSeq" id="WP_324715343.1">
    <property type="nucleotide sequence ID" value="NZ_CP141615.1"/>
</dbReference>
<keyword evidence="4 6" id="KW-1133">Transmembrane helix</keyword>